<name>A0A512AL76_9SPHN</name>
<evidence type="ECO:0000313" key="3">
    <source>
        <dbReference type="EMBL" id="GEO00424.1"/>
    </source>
</evidence>
<evidence type="ECO:0000259" key="2">
    <source>
        <dbReference type="Pfam" id="PF07238"/>
    </source>
</evidence>
<dbReference type="EMBL" id="BJYR01000014">
    <property type="protein sequence ID" value="GEO00424.1"/>
    <property type="molecule type" value="Genomic_DNA"/>
</dbReference>
<accession>A0A512AL76</accession>
<dbReference type="SUPFAM" id="SSF141371">
    <property type="entry name" value="PilZ domain-like"/>
    <property type="match status" value="1"/>
</dbReference>
<gene>
    <name evidence="3" type="ORF">NSE01_22560</name>
</gene>
<reference evidence="3 4" key="1">
    <citation type="submission" date="2019-07" db="EMBL/GenBank/DDBJ databases">
        <title>Whole genome shotgun sequence of Novosphingobium sediminis NBRC 106119.</title>
        <authorList>
            <person name="Hosoyama A."/>
            <person name="Uohara A."/>
            <person name="Ohji S."/>
            <person name="Ichikawa N."/>
        </authorList>
    </citation>
    <scope>NUCLEOTIDE SEQUENCE [LARGE SCALE GENOMIC DNA]</scope>
    <source>
        <strain evidence="3 4">NBRC 106119</strain>
    </source>
</reference>
<dbReference type="Gene3D" id="2.40.10.220">
    <property type="entry name" value="predicted glycosyltransferase like domains"/>
    <property type="match status" value="1"/>
</dbReference>
<evidence type="ECO:0000313" key="4">
    <source>
        <dbReference type="Proteomes" id="UP000321464"/>
    </source>
</evidence>
<comment type="caution">
    <text evidence="3">The sequence shown here is derived from an EMBL/GenBank/DDBJ whole genome shotgun (WGS) entry which is preliminary data.</text>
</comment>
<evidence type="ECO:0000256" key="1">
    <source>
        <dbReference type="SAM" id="MobiDB-lite"/>
    </source>
</evidence>
<dbReference type="GO" id="GO:0035438">
    <property type="term" value="F:cyclic-di-GMP binding"/>
    <property type="evidence" value="ECO:0007669"/>
    <property type="project" value="InterPro"/>
</dbReference>
<feature type="domain" description="PilZ" evidence="2">
    <location>
        <begin position="71"/>
        <end position="152"/>
    </location>
</feature>
<proteinExistence type="predicted"/>
<dbReference type="AlphaFoldDB" id="A0A512AL76"/>
<dbReference type="Pfam" id="PF07238">
    <property type="entry name" value="PilZ"/>
    <property type="match status" value="1"/>
</dbReference>
<sequence length="189" mass="20692">MRRAMARSQIVARAGLGEGRQADIPARRAAYRGILLVPYQWLPKLFGCTNARIMSALVSKQIIPTARITGRRASPRVRLYIPATVHLLHGKENCLLDDLSQAGARVTLAGRLPSVGAGVVLCAEGLDVFGSVIWSQGARFGIQFEEPLPLHDVVNVRHHADARANQEAAHTRRHGRSPLQGWSRPRSST</sequence>
<dbReference type="OrthoDB" id="7506463at2"/>
<protein>
    <recommendedName>
        <fullName evidence="2">PilZ domain-containing protein</fullName>
    </recommendedName>
</protein>
<feature type="region of interest" description="Disordered" evidence="1">
    <location>
        <begin position="161"/>
        <end position="189"/>
    </location>
</feature>
<organism evidence="3 4">
    <name type="scientific">Novosphingobium sediminis</name>
    <dbReference type="NCBI Taxonomy" id="707214"/>
    <lineage>
        <taxon>Bacteria</taxon>
        <taxon>Pseudomonadati</taxon>
        <taxon>Pseudomonadota</taxon>
        <taxon>Alphaproteobacteria</taxon>
        <taxon>Sphingomonadales</taxon>
        <taxon>Sphingomonadaceae</taxon>
        <taxon>Novosphingobium</taxon>
    </lineage>
</organism>
<dbReference type="Proteomes" id="UP000321464">
    <property type="component" value="Unassembled WGS sequence"/>
</dbReference>
<dbReference type="InterPro" id="IPR009875">
    <property type="entry name" value="PilZ_domain"/>
</dbReference>
<keyword evidence="4" id="KW-1185">Reference proteome</keyword>